<accession>A0A0N8SKV2</accession>
<dbReference type="Proteomes" id="UP000050562">
    <property type="component" value="Unassembled WGS sequence"/>
</dbReference>
<dbReference type="InterPro" id="IPR005358">
    <property type="entry name" value="Puta_zinc/iron-chelating_dom"/>
</dbReference>
<proteinExistence type="predicted"/>
<evidence type="ECO:0000313" key="2">
    <source>
        <dbReference type="Proteomes" id="UP000050562"/>
    </source>
</evidence>
<sequence length="135" mass="15124">MDLPTQAKSLHCVRVIVSMSCNLQKVRELRRQIPSFECVPGCHDCCGPVTTSSEEMARLPRKTAAEQEAALNELNCVHLGPQGCTVYDERPLICRLFGTTETLPCPNGRRPVELIHPRVEKQIHTYIASTRQVLV</sequence>
<dbReference type="AlphaFoldDB" id="A0A0N8SKV2"/>
<organism evidence="1 2">
    <name type="scientific">Pseudomonas syringae pv. primulae</name>
    <dbReference type="NCBI Taxonomy" id="251707"/>
    <lineage>
        <taxon>Bacteria</taxon>
        <taxon>Pseudomonadati</taxon>
        <taxon>Pseudomonadota</taxon>
        <taxon>Gammaproteobacteria</taxon>
        <taxon>Pseudomonadales</taxon>
        <taxon>Pseudomonadaceae</taxon>
        <taxon>Pseudomonas</taxon>
    </lineage>
</organism>
<reference evidence="1 2" key="1">
    <citation type="submission" date="2015-09" db="EMBL/GenBank/DDBJ databases">
        <title>Genome announcement of multiple Pseudomonas syringae strains.</title>
        <authorList>
            <person name="Thakur S."/>
            <person name="Wang P.W."/>
            <person name="Gong Y."/>
            <person name="Weir B.S."/>
            <person name="Guttman D.S."/>
        </authorList>
    </citation>
    <scope>NUCLEOTIDE SEQUENCE [LARGE SCALE GENOMIC DNA]</scope>
    <source>
        <strain evidence="1 2">ICMP3956</strain>
    </source>
</reference>
<dbReference type="Pfam" id="PF03692">
    <property type="entry name" value="CxxCxxCC"/>
    <property type="match status" value="1"/>
</dbReference>
<evidence type="ECO:0000313" key="1">
    <source>
        <dbReference type="EMBL" id="KPY36224.1"/>
    </source>
</evidence>
<gene>
    <name evidence="1" type="ORF">ALO52_01715</name>
</gene>
<protein>
    <submittedName>
        <fullName evidence="1">Uncharacterized protein family</fullName>
    </submittedName>
</protein>
<dbReference type="PATRIC" id="fig|251707.3.peg.2335"/>
<dbReference type="InterPro" id="IPR016928">
    <property type="entry name" value="UCP029611"/>
</dbReference>
<name>A0A0N8SKV2_9PSED</name>
<dbReference type="PIRSF" id="PIRSF029611">
    <property type="entry name" value="UCP029611"/>
    <property type="match status" value="1"/>
</dbReference>
<dbReference type="EMBL" id="LJRC01000151">
    <property type="protein sequence ID" value="KPY36224.1"/>
    <property type="molecule type" value="Genomic_DNA"/>
</dbReference>
<comment type="caution">
    <text evidence="1">The sequence shown here is derived from an EMBL/GenBank/DDBJ whole genome shotgun (WGS) entry which is preliminary data.</text>
</comment>